<organism evidence="1 2">
    <name type="scientific">Lentzea aerocolonigenes</name>
    <name type="common">Lechevalieria aerocolonigenes</name>
    <name type="synonym">Saccharothrix aerocolonigenes</name>
    <dbReference type="NCBI Taxonomy" id="68170"/>
    <lineage>
        <taxon>Bacteria</taxon>
        <taxon>Bacillati</taxon>
        <taxon>Actinomycetota</taxon>
        <taxon>Actinomycetes</taxon>
        <taxon>Pseudonocardiales</taxon>
        <taxon>Pseudonocardiaceae</taxon>
        <taxon>Lentzea</taxon>
    </lineage>
</organism>
<dbReference type="PATRIC" id="fig|68170.10.peg.1148"/>
<dbReference type="EMBL" id="JYJG01000411">
    <property type="protein sequence ID" value="KJK38511.1"/>
    <property type="molecule type" value="Genomic_DNA"/>
</dbReference>
<gene>
    <name evidence="1" type="ORF">UK23_41120</name>
</gene>
<dbReference type="RefSeq" id="WP_045317229.1">
    <property type="nucleotide sequence ID" value="NZ_JYJG01000411.1"/>
</dbReference>
<evidence type="ECO:0000313" key="1">
    <source>
        <dbReference type="EMBL" id="KJK38511.1"/>
    </source>
</evidence>
<proteinExistence type="predicted"/>
<dbReference type="AlphaFoldDB" id="A0A0F0GGH0"/>
<dbReference type="Proteomes" id="UP000033393">
    <property type="component" value="Unassembled WGS sequence"/>
</dbReference>
<comment type="caution">
    <text evidence="1">The sequence shown here is derived from an EMBL/GenBank/DDBJ whole genome shotgun (WGS) entry which is preliminary data.</text>
</comment>
<evidence type="ECO:0000313" key="2">
    <source>
        <dbReference type="Proteomes" id="UP000033393"/>
    </source>
</evidence>
<name>A0A0F0GGH0_LENAE</name>
<protein>
    <submittedName>
        <fullName evidence="1">Uncharacterized protein</fullName>
    </submittedName>
</protein>
<reference evidence="1 2" key="1">
    <citation type="submission" date="2015-02" db="EMBL/GenBank/DDBJ databases">
        <authorList>
            <person name="Ju K.-S."/>
            <person name="Doroghazi J.R."/>
            <person name="Metcalf W."/>
        </authorList>
    </citation>
    <scope>NUCLEOTIDE SEQUENCE [LARGE SCALE GENOMIC DNA]</scope>
    <source>
        <strain evidence="1 2">NRRL B-16140</strain>
    </source>
</reference>
<dbReference type="OrthoDB" id="4195346at2"/>
<accession>A0A0F0GGH0</accession>
<sequence length="163" mass="17347">MHRTKGRLSRAIATFGVAFLVATGLTIISAPAASASTCTWVGTRQLCGAVKNRTGRTLSYTRNLGSGSGSCAVWNRSGGPVEDWWPASCDQKAMGNGTVGGNNTGVDVDAFSFNGEGYHERFGRLGTWHWRTRGVWTKFPDGSVADCGVGDGNEIWCTVLVQL</sequence>
<keyword evidence="2" id="KW-1185">Reference proteome</keyword>